<organism evidence="1 2">
    <name type="scientific">Bauhinia variegata</name>
    <name type="common">Purple orchid tree</name>
    <name type="synonym">Phanera variegata</name>
    <dbReference type="NCBI Taxonomy" id="167791"/>
    <lineage>
        <taxon>Eukaryota</taxon>
        <taxon>Viridiplantae</taxon>
        <taxon>Streptophyta</taxon>
        <taxon>Embryophyta</taxon>
        <taxon>Tracheophyta</taxon>
        <taxon>Spermatophyta</taxon>
        <taxon>Magnoliopsida</taxon>
        <taxon>eudicotyledons</taxon>
        <taxon>Gunneridae</taxon>
        <taxon>Pentapetalae</taxon>
        <taxon>rosids</taxon>
        <taxon>fabids</taxon>
        <taxon>Fabales</taxon>
        <taxon>Fabaceae</taxon>
        <taxon>Cercidoideae</taxon>
        <taxon>Cercideae</taxon>
        <taxon>Bauhiniinae</taxon>
        <taxon>Bauhinia</taxon>
    </lineage>
</organism>
<reference evidence="1 2" key="1">
    <citation type="journal article" date="2022" name="DNA Res.">
        <title>Chromosomal-level genome assembly of the orchid tree Bauhinia variegata (Leguminosae; Cercidoideae) supports the allotetraploid origin hypothesis of Bauhinia.</title>
        <authorList>
            <person name="Zhong Y."/>
            <person name="Chen Y."/>
            <person name="Zheng D."/>
            <person name="Pang J."/>
            <person name="Liu Y."/>
            <person name="Luo S."/>
            <person name="Meng S."/>
            <person name="Qian L."/>
            <person name="Wei D."/>
            <person name="Dai S."/>
            <person name="Zhou R."/>
        </authorList>
    </citation>
    <scope>NUCLEOTIDE SEQUENCE [LARGE SCALE GENOMIC DNA]</scope>
    <source>
        <strain evidence="1">BV-YZ2020</strain>
    </source>
</reference>
<sequence>MIDEDGRLLKAAITKGWLTLLHVAAGVNHVHFVDELVKLLDTEDLELQDFKGNTAFCFAAAVGNMRIAEIMMRRCGKLPQIRGGAGVTPLHMAALQGSSEMAKLLFPLTKDIFQETDWTILFFICLNGDLYDLALQAFEKMPVLLALARDGNYEMGLHVLARKPSAFHCHGQGCQKQPMNSNMKLNMPIKLVRCLWRTILLNYPEQEMRSILSQPSLPIFSAAEVGNFEFVAELLGSYPDFVWEVDDKNLSIIHIAVLHRHASIFNLIHEIGSTKNFIVTYEDKEKNNLLHCAAKLAPPNQLNFISGAAFQMMHELLWFEEVKKVMLPSDIEKKNCHGKTPRELFTEEHEKLLTKAESWMKGTAKSCMLVSTLITTGVFTAAFGIPGGNDDKTGDPSDLNTLPFLIFAISDAAALMSSSTSILIFLSILISRYAEDDFLVSLPLQLIFGLVALFISIASMMIAFSSAFFISYYHGLKLGVRERGREV</sequence>
<evidence type="ECO:0000313" key="1">
    <source>
        <dbReference type="EMBL" id="KAI4332589.1"/>
    </source>
</evidence>
<proteinExistence type="predicted"/>
<comment type="caution">
    <text evidence="1">The sequence shown here is derived from an EMBL/GenBank/DDBJ whole genome shotgun (WGS) entry which is preliminary data.</text>
</comment>
<dbReference type="EMBL" id="CM039432">
    <property type="protein sequence ID" value="KAI4332589.1"/>
    <property type="molecule type" value="Genomic_DNA"/>
</dbReference>
<protein>
    <submittedName>
        <fullName evidence="1">Uncharacterized protein</fullName>
    </submittedName>
</protein>
<evidence type="ECO:0000313" key="2">
    <source>
        <dbReference type="Proteomes" id="UP000828941"/>
    </source>
</evidence>
<name>A0ACB9N9Z7_BAUVA</name>
<accession>A0ACB9N9Z7</accession>
<gene>
    <name evidence="1" type="ORF">L6164_017485</name>
</gene>
<keyword evidence="2" id="KW-1185">Reference proteome</keyword>
<dbReference type="Proteomes" id="UP000828941">
    <property type="component" value="Chromosome 7"/>
</dbReference>